<proteinExistence type="predicted"/>
<comment type="caution">
    <text evidence="1">The sequence shown here is derived from an EMBL/GenBank/DDBJ whole genome shotgun (WGS) entry which is preliminary data.</text>
</comment>
<keyword evidence="2" id="KW-1185">Reference proteome</keyword>
<accession>A0ABQ5W380</accession>
<evidence type="ECO:0000313" key="2">
    <source>
        <dbReference type="Proteomes" id="UP001156691"/>
    </source>
</evidence>
<dbReference type="RefSeq" id="WP_284339866.1">
    <property type="nucleotide sequence ID" value="NZ_BSNS01000007.1"/>
</dbReference>
<gene>
    <name evidence="1" type="ORF">GCM10010862_16910</name>
</gene>
<organism evidence="1 2">
    <name type="scientific">Devosia nitrariae</name>
    <dbReference type="NCBI Taxonomy" id="2071872"/>
    <lineage>
        <taxon>Bacteria</taxon>
        <taxon>Pseudomonadati</taxon>
        <taxon>Pseudomonadota</taxon>
        <taxon>Alphaproteobacteria</taxon>
        <taxon>Hyphomicrobiales</taxon>
        <taxon>Devosiaceae</taxon>
        <taxon>Devosia</taxon>
    </lineage>
</organism>
<dbReference type="Proteomes" id="UP001156691">
    <property type="component" value="Unassembled WGS sequence"/>
</dbReference>
<reference evidence="2" key="1">
    <citation type="journal article" date="2019" name="Int. J. Syst. Evol. Microbiol.">
        <title>The Global Catalogue of Microorganisms (GCM) 10K type strain sequencing project: providing services to taxonomists for standard genome sequencing and annotation.</title>
        <authorList>
            <consortium name="The Broad Institute Genomics Platform"/>
            <consortium name="The Broad Institute Genome Sequencing Center for Infectious Disease"/>
            <person name="Wu L."/>
            <person name="Ma J."/>
        </authorList>
    </citation>
    <scope>NUCLEOTIDE SEQUENCE [LARGE SCALE GENOMIC DNA]</scope>
    <source>
        <strain evidence="2">NBRC 112416</strain>
    </source>
</reference>
<sequence>MLDEKGIDTAPRDDTEIMLWCDDGVWRKARWERDDIWITTDGEMHIKCTLGDAPGFLVARLWAPIVTADDSAAQSAIVSTRSAGPNLLSK</sequence>
<evidence type="ECO:0000313" key="1">
    <source>
        <dbReference type="EMBL" id="GLQ54432.1"/>
    </source>
</evidence>
<dbReference type="EMBL" id="BSNS01000007">
    <property type="protein sequence ID" value="GLQ54432.1"/>
    <property type="molecule type" value="Genomic_DNA"/>
</dbReference>
<protein>
    <submittedName>
        <fullName evidence="1">Uncharacterized protein</fullName>
    </submittedName>
</protein>
<name>A0ABQ5W380_9HYPH</name>